<accession>A0ABR7JL77</accession>
<evidence type="ECO:0008006" key="3">
    <source>
        <dbReference type="Google" id="ProtNLM"/>
    </source>
</evidence>
<organism evidence="1 2">
    <name type="scientific">Romboutsia faecis</name>
    <dbReference type="NCBI Taxonomy" id="2764597"/>
    <lineage>
        <taxon>Bacteria</taxon>
        <taxon>Bacillati</taxon>
        <taxon>Bacillota</taxon>
        <taxon>Clostridia</taxon>
        <taxon>Peptostreptococcales</taxon>
        <taxon>Peptostreptococcaceae</taxon>
        <taxon>Romboutsia</taxon>
    </lineage>
</organism>
<keyword evidence="2" id="KW-1185">Reference proteome</keyword>
<sequence length="133" mass="15736">MKYFLSFLLILFFISPNIEKDKSISEVFRDGFFNYITCLDKSFNYAKQNFPIISTLTELSYEKTYNKIMDTRSFTKHLVSSGETIDDIIKKYNFNINNSDLDDFREIIYKENSDVVSEDYNIQSGEYIFVPTE</sequence>
<gene>
    <name evidence="1" type="ORF">H8923_02025</name>
</gene>
<evidence type="ECO:0000313" key="2">
    <source>
        <dbReference type="Proteomes" id="UP000609849"/>
    </source>
</evidence>
<name>A0ABR7JL77_9FIRM</name>
<dbReference type="EMBL" id="JACRWE010000001">
    <property type="protein sequence ID" value="MBC5995527.1"/>
    <property type="molecule type" value="Genomic_DNA"/>
</dbReference>
<evidence type="ECO:0000313" key="1">
    <source>
        <dbReference type="EMBL" id="MBC5995527.1"/>
    </source>
</evidence>
<comment type="caution">
    <text evidence="1">The sequence shown here is derived from an EMBL/GenBank/DDBJ whole genome shotgun (WGS) entry which is preliminary data.</text>
</comment>
<protein>
    <recommendedName>
        <fullName evidence="3">LysM domain-containing protein</fullName>
    </recommendedName>
</protein>
<dbReference type="Proteomes" id="UP000609849">
    <property type="component" value="Unassembled WGS sequence"/>
</dbReference>
<reference evidence="1 2" key="1">
    <citation type="submission" date="2020-08" db="EMBL/GenBank/DDBJ databases">
        <authorList>
            <person name="Liu C."/>
            <person name="Sun Q."/>
        </authorList>
    </citation>
    <scope>NUCLEOTIDE SEQUENCE [LARGE SCALE GENOMIC DNA]</scope>
    <source>
        <strain evidence="1 2">NSJ-18</strain>
    </source>
</reference>
<dbReference type="RefSeq" id="WP_153925354.1">
    <property type="nucleotide sequence ID" value="NZ_JACRWE010000001.1"/>
</dbReference>
<proteinExistence type="predicted"/>